<evidence type="ECO:0000313" key="3">
    <source>
        <dbReference type="EMBL" id="MBW63146.1"/>
    </source>
</evidence>
<name>A0A2M4CCS5_9DIPT</name>
<proteinExistence type="predicted"/>
<dbReference type="EMBL" id="GGFJ01014005">
    <property type="protein sequence ID" value="MBW63146.1"/>
    <property type="molecule type" value="Transcribed_RNA"/>
</dbReference>
<sequence>MLAVSAIKAVLAFLAAAHHSNLFCAILKHKISRLLFNQSQSARHENHCRLQQKAAKVDAVRNRQQRSVDGGGRRG</sequence>
<keyword evidence="2" id="KW-0732">Signal</keyword>
<dbReference type="AlphaFoldDB" id="A0A2M4CCS5"/>
<feature type="chain" id="PRO_5014986272" evidence="2">
    <location>
        <begin position="18"/>
        <end position="75"/>
    </location>
</feature>
<evidence type="ECO:0000256" key="1">
    <source>
        <dbReference type="SAM" id="MobiDB-lite"/>
    </source>
</evidence>
<protein>
    <submittedName>
        <fullName evidence="3">Putative secreted protein</fullName>
    </submittedName>
</protein>
<accession>A0A2M4CCS5</accession>
<feature type="signal peptide" evidence="2">
    <location>
        <begin position="1"/>
        <end position="17"/>
    </location>
</feature>
<reference evidence="3" key="1">
    <citation type="submission" date="2018-01" db="EMBL/GenBank/DDBJ databases">
        <title>An insight into the sialome of Amazonian anophelines.</title>
        <authorList>
            <person name="Ribeiro J.M."/>
            <person name="Scarpassa V."/>
            <person name="Calvo E."/>
        </authorList>
    </citation>
    <scope>NUCLEOTIDE SEQUENCE</scope>
    <source>
        <tissue evidence="3">Salivary glands</tissue>
    </source>
</reference>
<evidence type="ECO:0000256" key="2">
    <source>
        <dbReference type="SAM" id="SignalP"/>
    </source>
</evidence>
<feature type="region of interest" description="Disordered" evidence="1">
    <location>
        <begin position="52"/>
        <end position="75"/>
    </location>
</feature>
<organism evidence="3">
    <name type="scientific">Anopheles marajoara</name>
    <dbReference type="NCBI Taxonomy" id="58244"/>
    <lineage>
        <taxon>Eukaryota</taxon>
        <taxon>Metazoa</taxon>
        <taxon>Ecdysozoa</taxon>
        <taxon>Arthropoda</taxon>
        <taxon>Hexapoda</taxon>
        <taxon>Insecta</taxon>
        <taxon>Pterygota</taxon>
        <taxon>Neoptera</taxon>
        <taxon>Endopterygota</taxon>
        <taxon>Diptera</taxon>
        <taxon>Nematocera</taxon>
        <taxon>Culicoidea</taxon>
        <taxon>Culicidae</taxon>
        <taxon>Anophelinae</taxon>
        <taxon>Anopheles</taxon>
    </lineage>
</organism>